<feature type="transmembrane region" description="Helical" evidence="1">
    <location>
        <begin position="18"/>
        <end position="35"/>
    </location>
</feature>
<keyword evidence="1" id="KW-0472">Membrane</keyword>
<keyword evidence="1" id="KW-1133">Transmembrane helix</keyword>
<proteinExistence type="predicted"/>
<sequence length="75" mass="8556">MCSIRLQKIGMRNCSNNAILLSVIFILTVMIGYTFDHHVINSFFLSQILESLSLMPKRTNFLGLIVSFCITEEDN</sequence>
<reference evidence="2" key="1">
    <citation type="submission" date="2014-11" db="EMBL/GenBank/DDBJ databases">
        <authorList>
            <person name="Amaro Gonzalez C."/>
        </authorList>
    </citation>
    <scope>NUCLEOTIDE SEQUENCE</scope>
</reference>
<accession>A0A0E9PIR9</accession>
<keyword evidence="1" id="KW-0812">Transmembrane</keyword>
<protein>
    <submittedName>
        <fullName evidence="2">Uncharacterized protein</fullName>
    </submittedName>
</protein>
<name>A0A0E9PIR9_ANGAN</name>
<evidence type="ECO:0000256" key="1">
    <source>
        <dbReference type="SAM" id="Phobius"/>
    </source>
</evidence>
<dbReference type="EMBL" id="GBXM01104602">
    <property type="protein sequence ID" value="JAH03975.1"/>
    <property type="molecule type" value="Transcribed_RNA"/>
</dbReference>
<evidence type="ECO:0000313" key="2">
    <source>
        <dbReference type="EMBL" id="JAH03975.1"/>
    </source>
</evidence>
<reference evidence="2" key="2">
    <citation type="journal article" date="2015" name="Fish Shellfish Immunol.">
        <title>Early steps in the European eel (Anguilla anguilla)-Vibrio vulnificus interaction in the gills: Role of the RtxA13 toxin.</title>
        <authorList>
            <person name="Callol A."/>
            <person name="Pajuelo D."/>
            <person name="Ebbesson L."/>
            <person name="Teles M."/>
            <person name="MacKenzie S."/>
            <person name="Amaro C."/>
        </authorList>
    </citation>
    <scope>NUCLEOTIDE SEQUENCE</scope>
</reference>
<organism evidence="2">
    <name type="scientific">Anguilla anguilla</name>
    <name type="common">European freshwater eel</name>
    <name type="synonym">Muraena anguilla</name>
    <dbReference type="NCBI Taxonomy" id="7936"/>
    <lineage>
        <taxon>Eukaryota</taxon>
        <taxon>Metazoa</taxon>
        <taxon>Chordata</taxon>
        <taxon>Craniata</taxon>
        <taxon>Vertebrata</taxon>
        <taxon>Euteleostomi</taxon>
        <taxon>Actinopterygii</taxon>
        <taxon>Neopterygii</taxon>
        <taxon>Teleostei</taxon>
        <taxon>Anguilliformes</taxon>
        <taxon>Anguillidae</taxon>
        <taxon>Anguilla</taxon>
    </lineage>
</organism>
<dbReference type="AlphaFoldDB" id="A0A0E9PIR9"/>